<feature type="domain" description="Bacterial bifunctional deaminase-reductase C-terminal" evidence="1">
    <location>
        <begin position="3"/>
        <end position="169"/>
    </location>
</feature>
<name>A0A1B1S193_9BACL</name>
<dbReference type="PANTHER" id="PTHR38011:SF11">
    <property type="entry name" value="2,5-DIAMINO-6-RIBOSYLAMINO-4(3H)-PYRIMIDINONE 5'-PHOSPHATE REDUCTASE"/>
    <property type="match status" value="1"/>
</dbReference>
<dbReference type="InterPro" id="IPR050765">
    <property type="entry name" value="Riboflavin_Biosynth_HTPR"/>
</dbReference>
<dbReference type="STRING" id="1302659.I858_008135"/>
<organism evidence="2 3">
    <name type="scientific">Planococcus versutus</name>
    <dbReference type="NCBI Taxonomy" id="1302659"/>
    <lineage>
        <taxon>Bacteria</taxon>
        <taxon>Bacillati</taxon>
        <taxon>Bacillota</taxon>
        <taxon>Bacilli</taxon>
        <taxon>Bacillales</taxon>
        <taxon>Caryophanaceae</taxon>
        <taxon>Planococcus</taxon>
    </lineage>
</organism>
<evidence type="ECO:0000313" key="2">
    <source>
        <dbReference type="EMBL" id="ANU26962.1"/>
    </source>
</evidence>
<dbReference type="GO" id="GO:0008703">
    <property type="term" value="F:5-amino-6-(5-phosphoribosylamino)uracil reductase activity"/>
    <property type="evidence" value="ECO:0007669"/>
    <property type="project" value="InterPro"/>
</dbReference>
<dbReference type="KEGG" id="pll:I858_008135"/>
<dbReference type="SUPFAM" id="SSF53597">
    <property type="entry name" value="Dihydrofolate reductase-like"/>
    <property type="match status" value="1"/>
</dbReference>
<dbReference type="EMBL" id="CP016540">
    <property type="protein sequence ID" value="ANU26962.1"/>
    <property type="molecule type" value="Genomic_DNA"/>
</dbReference>
<evidence type="ECO:0000313" key="3">
    <source>
        <dbReference type="Proteomes" id="UP000053354"/>
    </source>
</evidence>
<dbReference type="Gene3D" id="3.40.430.10">
    <property type="entry name" value="Dihydrofolate Reductase, subunit A"/>
    <property type="match status" value="1"/>
</dbReference>
<dbReference type="PANTHER" id="PTHR38011">
    <property type="entry name" value="DIHYDROFOLATE REDUCTASE FAMILY PROTEIN (AFU_ORTHOLOGUE AFUA_8G06820)"/>
    <property type="match status" value="1"/>
</dbReference>
<keyword evidence="3" id="KW-1185">Reference proteome</keyword>
<dbReference type="RefSeq" id="WP_049693823.1">
    <property type="nucleotide sequence ID" value="NZ_CP016540.2"/>
</dbReference>
<dbReference type="Proteomes" id="UP000053354">
    <property type="component" value="Chromosome"/>
</dbReference>
<dbReference type="Pfam" id="PF01872">
    <property type="entry name" value="RibD_C"/>
    <property type="match status" value="1"/>
</dbReference>
<dbReference type="InterPro" id="IPR002734">
    <property type="entry name" value="RibDG_C"/>
</dbReference>
<protein>
    <submittedName>
        <fullName evidence="2">Pyrimidine reductase</fullName>
    </submittedName>
</protein>
<reference evidence="2" key="1">
    <citation type="submission" date="2016-10" db="EMBL/GenBank/DDBJ databases">
        <authorList>
            <person name="See-Too W.S."/>
        </authorList>
    </citation>
    <scope>NUCLEOTIDE SEQUENCE</scope>
    <source>
        <strain evidence="2">L10.15</strain>
    </source>
</reference>
<dbReference type="GO" id="GO:0009231">
    <property type="term" value="P:riboflavin biosynthetic process"/>
    <property type="evidence" value="ECO:0007669"/>
    <property type="project" value="InterPro"/>
</dbReference>
<dbReference type="InterPro" id="IPR024072">
    <property type="entry name" value="DHFR-like_dom_sf"/>
</dbReference>
<dbReference type="OrthoDB" id="195113at2"/>
<evidence type="ECO:0000259" key="1">
    <source>
        <dbReference type="Pfam" id="PF01872"/>
    </source>
</evidence>
<accession>A0A1B1S193</accession>
<dbReference type="AlphaFoldDB" id="A0A1B1S193"/>
<proteinExistence type="predicted"/>
<gene>
    <name evidence="2" type="ORF">I858_008135</name>
</gene>
<sequence>MGKIIVAMYVTLDGVMEEPSWTAPYWDDELAKFQLDLLFGSDALLLGRVTYEGFAAAWPSAEDEEGFADRINQLPKYIVSTTLQRTEWNARLITSNFVQEVVKLKKTGQRLLVYGSAELIETLLKHDLIDELHLMTFPLVLGEGKRLFKENADQKMFNLQTIRSTDSGVLIASYIPDK</sequence>